<evidence type="ECO:0000313" key="2">
    <source>
        <dbReference type="Proteomes" id="UP000219621"/>
    </source>
</evidence>
<evidence type="ECO:0000313" key="1">
    <source>
        <dbReference type="EMBL" id="SOE01391.1"/>
    </source>
</evidence>
<reference evidence="2" key="1">
    <citation type="submission" date="2017-09" db="EMBL/GenBank/DDBJ databases">
        <authorList>
            <person name="Varghese N."/>
            <person name="Submissions S."/>
        </authorList>
    </citation>
    <scope>NUCLEOTIDE SEQUENCE [LARGE SCALE GENOMIC DNA]</scope>
    <source>
        <strain evidence="2">USBA 140</strain>
    </source>
</reference>
<protein>
    <submittedName>
        <fullName evidence="1">Uncharacterized protein</fullName>
    </submittedName>
</protein>
<gene>
    <name evidence="1" type="ORF">SAMN05421508_11815</name>
</gene>
<dbReference type="Proteomes" id="UP000219621">
    <property type="component" value="Unassembled WGS sequence"/>
</dbReference>
<keyword evidence="2" id="KW-1185">Reference proteome</keyword>
<dbReference type="RefSeq" id="WP_097281619.1">
    <property type="nucleotide sequence ID" value="NZ_OCNJ01000018.1"/>
</dbReference>
<accession>A0A286H0X0</accession>
<dbReference type="EMBL" id="OCNJ01000018">
    <property type="protein sequence ID" value="SOE01391.1"/>
    <property type="molecule type" value="Genomic_DNA"/>
</dbReference>
<sequence>MAYPLHSLIEPALVVGPADDVLGLPGGVYVVVHRRFGTFTHVYRAERCRRTGRTEVHLLRVLTGARLAEARAWVRARLPAVAAVSPLAATPFLQAAE</sequence>
<name>A0A286H0X0_9PROT</name>
<proteinExistence type="predicted"/>
<organism evidence="1 2">
    <name type="scientific">Caenispirillum bisanense</name>
    <dbReference type="NCBI Taxonomy" id="414052"/>
    <lineage>
        <taxon>Bacteria</taxon>
        <taxon>Pseudomonadati</taxon>
        <taxon>Pseudomonadota</taxon>
        <taxon>Alphaproteobacteria</taxon>
        <taxon>Rhodospirillales</taxon>
        <taxon>Novispirillaceae</taxon>
        <taxon>Caenispirillum</taxon>
    </lineage>
</organism>
<dbReference type="AlphaFoldDB" id="A0A286H0X0"/>